<dbReference type="PANTHER" id="PTHR26379:SF440">
    <property type="entry name" value="MATH DOMAIN-CONTAINING PROTEIN"/>
    <property type="match status" value="1"/>
</dbReference>
<protein>
    <recommendedName>
        <fullName evidence="1">MATH domain-containing protein</fullName>
    </recommendedName>
</protein>
<dbReference type="EMBL" id="JAUUTY010000002">
    <property type="protein sequence ID" value="KAK1684509.1"/>
    <property type="molecule type" value="Genomic_DNA"/>
</dbReference>
<dbReference type="PROSITE" id="PS50144">
    <property type="entry name" value="MATH"/>
    <property type="match status" value="1"/>
</dbReference>
<sequence length="194" mass="20953">MSNSSLSSLGGACGMSASTIVAKAASGSHVLKIDGYSRTTGFGVGNFFTSSSFQVGGRRWCLRYYPDGCDYNCNGWISILLCLDSSEAGEVRALYKISLLDQEGHPVASYVRESQTYITFTRMGEPCGFGQFITKAGLQNPLYLKDDAFSLRCDITVVTGIVTVDVVIPVAEPDIKKEAELELDRQCGRRVGAC</sequence>
<evidence type="ECO:0000313" key="3">
    <source>
        <dbReference type="Proteomes" id="UP001231189"/>
    </source>
</evidence>
<dbReference type="InterPro" id="IPR002083">
    <property type="entry name" value="MATH/TRAF_dom"/>
</dbReference>
<dbReference type="InterPro" id="IPR045005">
    <property type="entry name" value="BPM1-6"/>
</dbReference>
<evidence type="ECO:0000259" key="1">
    <source>
        <dbReference type="PROSITE" id="PS50144"/>
    </source>
</evidence>
<organism evidence="2 3">
    <name type="scientific">Lolium multiflorum</name>
    <name type="common">Italian ryegrass</name>
    <name type="synonym">Lolium perenne subsp. multiflorum</name>
    <dbReference type="NCBI Taxonomy" id="4521"/>
    <lineage>
        <taxon>Eukaryota</taxon>
        <taxon>Viridiplantae</taxon>
        <taxon>Streptophyta</taxon>
        <taxon>Embryophyta</taxon>
        <taxon>Tracheophyta</taxon>
        <taxon>Spermatophyta</taxon>
        <taxon>Magnoliopsida</taxon>
        <taxon>Liliopsida</taxon>
        <taxon>Poales</taxon>
        <taxon>Poaceae</taxon>
        <taxon>BOP clade</taxon>
        <taxon>Pooideae</taxon>
        <taxon>Poodae</taxon>
        <taxon>Poeae</taxon>
        <taxon>Poeae Chloroplast Group 2 (Poeae type)</taxon>
        <taxon>Loliodinae</taxon>
        <taxon>Loliinae</taxon>
        <taxon>Lolium</taxon>
    </lineage>
</organism>
<dbReference type="SMART" id="SM00061">
    <property type="entry name" value="MATH"/>
    <property type="match status" value="1"/>
</dbReference>
<dbReference type="Gene3D" id="2.60.210.10">
    <property type="entry name" value="Apoptosis, Tumor Necrosis Factor Receptor Associated Protein 2, Chain A"/>
    <property type="match status" value="1"/>
</dbReference>
<dbReference type="GO" id="GO:0016567">
    <property type="term" value="P:protein ubiquitination"/>
    <property type="evidence" value="ECO:0007669"/>
    <property type="project" value="InterPro"/>
</dbReference>
<reference evidence="2" key="1">
    <citation type="submission" date="2023-07" db="EMBL/GenBank/DDBJ databases">
        <title>A chromosome-level genome assembly of Lolium multiflorum.</title>
        <authorList>
            <person name="Chen Y."/>
            <person name="Copetti D."/>
            <person name="Kolliker R."/>
            <person name="Studer B."/>
        </authorList>
    </citation>
    <scope>NUCLEOTIDE SEQUENCE</scope>
    <source>
        <strain evidence="2">02402/16</strain>
        <tissue evidence="2">Leaf</tissue>
    </source>
</reference>
<dbReference type="CDD" id="cd00121">
    <property type="entry name" value="MATH"/>
    <property type="match status" value="1"/>
</dbReference>
<keyword evidence="3" id="KW-1185">Reference proteome</keyword>
<dbReference type="InterPro" id="IPR008974">
    <property type="entry name" value="TRAF-like"/>
</dbReference>
<feature type="domain" description="MATH" evidence="1">
    <location>
        <begin position="26"/>
        <end position="155"/>
    </location>
</feature>
<dbReference type="Proteomes" id="UP001231189">
    <property type="component" value="Unassembled WGS sequence"/>
</dbReference>
<dbReference type="SUPFAM" id="SSF49599">
    <property type="entry name" value="TRAF domain-like"/>
    <property type="match status" value="1"/>
</dbReference>
<gene>
    <name evidence="2" type="ORF">QYE76_045357</name>
</gene>
<proteinExistence type="predicted"/>
<dbReference type="Pfam" id="PF22486">
    <property type="entry name" value="MATH_2"/>
    <property type="match status" value="1"/>
</dbReference>
<comment type="caution">
    <text evidence="2">The sequence shown here is derived from an EMBL/GenBank/DDBJ whole genome shotgun (WGS) entry which is preliminary data.</text>
</comment>
<accession>A0AAD8TMT2</accession>
<evidence type="ECO:0000313" key="2">
    <source>
        <dbReference type="EMBL" id="KAK1684509.1"/>
    </source>
</evidence>
<dbReference type="PANTHER" id="PTHR26379">
    <property type="entry name" value="BTB/POZ AND MATH DOMAIN-CONTAINING PROTEIN 1"/>
    <property type="match status" value="1"/>
</dbReference>
<name>A0AAD8TMT2_LOLMU</name>
<dbReference type="AlphaFoldDB" id="A0AAD8TMT2"/>